<feature type="domain" description="PPM-type phosphatase" evidence="2">
    <location>
        <begin position="46"/>
        <end position="195"/>
    </location>
</feature>
<keyword evidence="1" id="KW-0378">Hydrolase</keyword>
<proteinExistence type="predicted"/>
<name>A0A1S2NSY4_9ACTN</name>
<dbReference type="InterPro" id="IPR052016">
    <property type="entry name" value="Bact_Sigma-Reg"/>
</dbReference>
<protein>
    <recommendedName>
        <fullName evidence="2">PPM-type phosphatase domain-containing protein</fullName>
    </recommendedName>
</protein>
<sequence>MLLAQEIAARAATAIDNALLYRRERLAALVLQRHLLPTRLPSAHWFDLASRYQPAEDDTLAGGDWYDAVLLPEGRIGLSMGDVIGHGVQAAAAMGRYRSCAQALLSAGLPPGQLLTRLDQLPVGGCGEHAATCACAVYDGATGRCRVALAGHPPPLVIRPDGTVRRVGWAVWPVAALLPVDHGWVRRPWARGARNPDWVPEGH</sequence>
<dbReference type="EMBL" id="MLYO01000179">
    <property type="protein sequence ID" value="OIJ84649.1"/>
    <property type="molecule type" value="Genomic_DNA"/>
</dbReference>
<comment type="caution">
    <text evidence="3">The sequence shown here is derived from an EMBL/GenBank/DDBJ whole genome shotgun (WGS) entry which is preliminary data.</text>
</comment>
<dbReference type="Pfam" id="PF07228">
    <property type="entry name" value="SpoIIE"/>
    <property type="match status" value="1"/>
</dbReference>
<dbReference type="InterPro" id="IPR001932">
    <property type="entry name" value="PPM-type_phosphatase-like_dom"/>
</dbReference>
<dbReference type="InterPro" id="IPR036457">
    <property type="entry name" value="PPM-type-like_dom_sf"/>
</dbReference>
<dbReference type="PANTHER" id="PTHR43156">
    <property type="entry name" value="STAGE II SPORULATION PROTEIN E-RELATED"/>
    <property type="match status" value="1"/>
</dbReference>
<evidence type="ECO:0000313" key="4">
    <source>
        <dbReference type="Proteomes" id="UP000179642"/>
    </source>
</evidence>
<evidence type="ECO:0000259" key="2">
    <source>
        <dbReference type="SMART" id="SM00331"/>
    </source>
</evidence>
<accession>A0A1S2NSY4</accession>
<dbReference type="GO" id="GO:0016791">
    <property type="term" value="F:phosphatase activity"/>
    <property type="evidence" value="ECO:0007669"/>
    <property type="project" value="TreeGrafter"/>
</dbReference>
<dbReference type="Proteomes" id="UP000179642">
    <property type="component" value="Unassembled WGS sequence"/>
</dbReference>
<dbReference type="Gene3D" id="3.60.40.10">
    <property type="entry name" value="PPM-type phosphatase domain"/>
    <property type="match status" value="1"/>
</dbReference>
<evidence type="ECO:0000313" key="3">
    <source>
        <dbReference type="EMBL" id="OIJ84649.1"/>
    </source>
</evidence>
<keyword evidence="4" id="KW-1185">Reference proteome</keyword>
<reference evidence="3 4" key="1">
    <citation type="submission" date="2016-10" db="EMBL/GenBank/DDBJ databases">
        <title>Genome sequence of Streptomyces sp. MUSC 1.</title>
        <authorList>
            <person name="Lee L.-H."/>
            <person name="Ser H.-L."/>
            <person name="Law J.W.-F."/>
        </authorList>
    </citation>
    <scope>NUCLEOTIDE SEQUENCE [LARGE SCALE GENOMIC DNA]</scope>
    <source>
        <strain evidence="3 4">MUSC 1</strain>
    </source>
</reference>
<dbReference type="SMART" id="SM00331">
    <property type="entry name" value="PP2C_SIG"/>
    <property type="match status" value="1"/>
</dbReference>
<organism evidence="3 4">
    <name type="scientific">Streptomyces monashensis</name>
    <dbReference type="NCBI Taxonomy" id="1678012"/>
    <lineage>
        <taxon>Bacteria</taxon>
        <taxon>Bacillati</taxon>
        <taxon>Actinomycetota</taxon>
        <taxon>Actinomycetes</taxon>
        <taxon>Kitasatosporales</taxon>
        <taxon>Streptomycetaceae</taxon>
        <taxon>Streptomyces</taxon>
    </lineage>
</organism>
<gene>
    <name evidence="3" type="ORF">BIV23_45115</name>
</gene>
<dbReference type="AlphaFoldDB" id="A0A1S2NSY4"/>
<evidence type="ECO:0000256" key="1">
    <source>
        <dbReference type="ARBA" id="ARBA00022801"/>
    </source>
</evidence>
<dbReference type="PANTHER" id="PTHR43156:SF2">
    <property type="entry name" value="STAGE II SPORULATION PROTEIN E"/>
    <property type="match status" value="1"/>
</dbReference>
<dbReference type="RefSeq" id="WP_245790956.1">
    <property type="nucleotide sequence ID" value="NZ_MLYO01000179.1"/>
</dbReference>